<dbReference type="SMART" id="SM00073">
    <property type="entry name" value="HPT"/>
    <property type="match status" value="1"/>
</dbReference>
<gene>
    <name evidence="7" type="ORF">SAMN06296036_10694</name>
</gene>
<dbReference type="PANTHER" id="PTHR44591:SF3">
    <property type="entry name" value="RESPONSE REGULATORY DOMAIN-CONTAINING PROTEIN"/>
    <property type="match status" value="1"/>
</dbReference>
<dbReference type="STRING" id="1513793.SAMN06296036_10694"/>
<evidence type="ECO:0000256" key="4">
    <source>
        <dbReference type="SAM" id="MobiDB-lite"/>
    </source>
</evidence>
<dbReference type="Gene3D" id="1.20.120.160">
    <property type="entry name" value="HPT domain"/>
    <property type="match status" value="1"/>
</dbReference>
<dbReference type="SMART" id="SM00448">
    <property type="entry name" value="REC"/>
    <property type="match status" value="1"/>
</dbReference>
<dbReference type="PANTHER" id="PTHR44591">
    <property type="entry name" value="STRESS RESPONSE REGULATOR PROTEIN 1"/>
    <property type="match status" value="1"/>
</dbReference>
<dbReference type="InterPro" id="IPR011006">
    <property type="entry name" value="CheY-like_superfamily"/>
</dbReference>
<dbReference type="OrthoDB" id="9802155at2"/>
<evidence type="ECO:0000313" key="7">
    <source>
        <dbReference type="EMBL" id="SMF17110.1"/>
    </source>
</evidence>
<dbReference type="InterPro" id="IPR036641">
    <property type="entry name" value="HPT_dom_sf"/>
</dbReference>
<dbReference type="Gene3D" id="3.40.50.2300">
    <property type="match status" value="1"/>
</dbReference>
<dbReference type="EMBL" id="FWZT01000006">
    <property type="protein sequence ID" value="SMF17110.1"/>
    <property type="molecule type" value="Genomic_DNA"/>
</dbReference>
<keyword evidence="8" id="KW-1185">Reference proteome</keyword>
<dbReference type="AlphaFoldDB" id="A0A1Y6BS44"/>
<feature type="domain" description="Response regulatory" evidence="5">
    <location>
        <begin position="169"/>
        <end position="284"/>
    </location>
</feature>
<dbReference type="Pfam" id="PF00072">
    <property type="entry name" value="Response_reg"/>
    <property type="match status" value="1"/>
</dbReference>
<proteinExistence type="predicted"/>
<evidence type="ECO:0000313" key="8">
    <source>
        <dbReference type="Proteomes" id="UP000192907"/>
    </source>
</evidence>
<dbReference type="GO" id="GO:0004672">
    <property type="term" value="F:protein kinase activity"/>
    <property type="evidence" value="ECO:0007669"/>
    <property type="project" value="UniProtKB-ARBA"/>
</dbReference>
<protein>
    <submittedName>
        <fullName evidence="7">Hpt domain-containing protein</fullName>
    </submittedName>
</protein>
<dbReference type="PROSITE" id="PS50894">
    <property type="entry name" value="HPT"/>
    <property type="match status" value="1"/>
</dbReference>
<accession>A0A1Y6BS44</accession>
<feature type="modified residue" description="4-aspartylphosphate" evidence="3">
    <location>
        <position position="218"/>
    </location>
</feature>
<dbReference type="Proteomes" id="UP000192907">
    <property type="component" value="Unassembled WGS sequence"/>
</dbReference>
<reference evidence="8" key="1">
    <citation type="submission" date="2017-04" db="EMBL/GenBank/DDBJ databases">
        <authorList>
            <person name="Varghese N."/>
            <person name="Submissions S."/>
        </authorList>
    </citation>
    <scope>NUCLEOTIDE SEQUENCE [LARGE SCALE GENOMIC DNA]</scope>
    <source>
        <strain evidence="8">RKEM611</strain>
    </source>
</reference>
<keyword evidence="1 3" id="KW-0597">Phosphoprotein</keyword>
<feature type="modified residue" description="Phosphohistidine" evidence="2">
    <location>
        <position position="53"/>
    </location>
</feature>
<dbReference type="PROSITE" id="PS50110">
    <property type="entry name" value="RESPONSE_REGULATORY"/>
    <property type="match status" value="1"/>
</dbReference>
<organism evidence="7 8">
    <name type="scientific">Pseudobacteriovorax antillogorgiicola</name>
    <dbReference type="NCBI Taxonomy" id="1513793"/>
    <lineage>
        <taxon>Bacteria</taxon>
        <taxon>Pseudomonadati</taxon>
        <taxon>Bdellovibrionota</taxon>
        <taxon>Oligoflexia</taxon>
        <taxon>Oligoflexales</taxon>
        <taxon>Pseudobacteriovoracaceae</taxon>
        <taxon>Pseudobacteriovorax</taxon>
    </lineage>
</organism>
<evidence type="ECO:0000256" key="2">
    <source>
        <dbReference type="PROSITE-ProRule" id="PRU00110"/>
    </source>
</evidence>
<evidence type="ECO:0000259" key="5">
    <source>
        <dbReference type="PROSITE" id="PS50110"/>
    </source>
</evidence>
<dbReference type="GO" id="GO:0000160">
    <property type="term" value="P:phosphorelay signal transduction system"/>
    <property type="evidence" value="ECO:0007669"/>
    <property type="project" value="InterPro"/>
</dbReference>
<feature type="region of interest" description="Disordered" evidence="4">
    <location>
        <begin position="131"/>
        <end position="157"/>
    </location>
</feature>
<name>A0A1Y6BS44_9BACT</name>
<feature type="domain" description="HPt" evidence="6">
    <location>
        <begin position="7"/>
        <end position="110"/>
    </location>
</feature>
<dbReference type="CDD" id="cd00088">
    <property type="entry name" value="HPT"/>
    <property type="match status" value="1"/>
</dbReference>
<dbReference type="SUPFAM" id="SSF47226">
    <property type="entry name" value="Histidine-containing phosphotransfer domain, HPT domain"/>
    <property type="match status" value="1"/>
</dbReference>
<dbReference type="InterPro" id="IPR050595">
    <property type="entry name" value="Bact_response_regulator"/>
</dbReference>
<dbReference type="InterPro" id="IPR001789">
    <property type="entry name" value="Sig_transdc_resp-reg_receiver"/>
</dbReference>
<sequence>MSLAEDYLQFQKELIDTFLAESSEHLEAVEQQLNQWKINQSDDAISDIFRRVHSMKGGSATCGFMSFSESIHLFEDVLKGIAEGNIAYTENLVDDVFQCFDHLTDAVQELLDNGESQSDLNIPPIISKYAPVKSGEAPKQEESPPLAVEQDESEGGLRDQLETFDRPPCVLLCEDDDGFSSMIERILKKEGLKTVLAPSGEAGLDMFKQGGIDFVITDYHLGGITGIDLLENIRNLNPTVPVMVISGQAGINDLAREMLRHDACYFISKPVSVNVLRLGVRQAIKFYYTQKTLEDVCAENFRTFIGCRKLAFGNLEQEKKRQVETDVEASMNRFVRLIERVRKVLSWSR</sequence>
<dbReference type="Pfam" id="PF01627">
    <property type="entry name" value="Hpt"/>
    <property type="match status" value="1"/>
</dbReference>
<evidence type="ECO:0000256" key="3">
    <source>
        <dbReference type="PROSITE-ProRule" id="PRU00169"/>
    </source>
</evidence>
<dbReference type="CDD" id="cd00156">
    <property type="entry name" value="REC"/>
    <property type="match status" value="1"/>
</dbReference>
<dbReference type="SUPFAM" id="SSF52172">
    <property type="entry name" value="CheY-like"/>
    <property type="match status" value="1"/>
</dbReference>
<evidence type="ECO:0000259" key="6">
    <source>
        <dbReference type="PROSITE" id="PS50894"/>
    </source>
</evidence>
<evidence type="ECO:0000256" key="1">
    <source>
        <dbReference type="ARBA" id="ARBA00022553"/>
    </source>
</evidence>
<dbReference type="RefSeq" id="WP_132317957.1">
    <property type="nucleotide sequence ID" value="NZ_FWZT01000006.1"/>
</dbReference>
<dbReference type="InterPro" id="IPR008207">
    <property type="entry name" value="Sig_transdc_His_kin_Hpt_dom"/>
</dbReference>